<evidence type="ECO:0000313" key="2">
    <source>
        <dbReference type="Proteomes" id="UP000683360"/>
    </source>
</evidence>
<proteinExistence type="predicted"/>
<reference evidence="1" key="1">
    <citation type="submission" date="2021-03" db="EMBL/GenBank/DDBJ databases">
        <authorList>
            <person name="Bekaert M."/>
        </authorList>
    </citation>
    <scope>NUCLEOTIDE SEQUENCE</scope>
</reference>
<name>A0A8S3S4U5_MYTED</name>
<sequence>MDTLSIHFLQNPGSSADIRNQSNALELDQSEPYLFVGEYLNVTCTLTSQTVENGDNSSKLFFSYGWTDIEVLETETTIITNASLKYSTLMTTVFMRKYSCNLRNPVSVDPFPGSNFATVDTVYVDTELKPNPIEEIEIVSISSRCVSLKWNHKKSDREKKFIIHITSKWTDDKDLPETYQNGQMLGYIITVSSEDGKLSTNPIISRTFTSLLLPCRQEVLVSFFSRNEVGDSLEPSNISIPIANSKHYYSY</sequence>
<comment type="caution">
    <text evidence="1">The sequence shown here is derived from an EMBL/GenBank/DDBJ whole genome shotgun (WGS) entry which is preliminary data.</text>
</comment>
<dbReference type="Proteomes" id="UP000683360">
    <property type="component" value="Unassembled WGS sequence"/>
</dbReference>
<dbReference type="AlphaFoldDB" id="A0A8S3S4U5"/>
<gene>
    <name evidence="1" type="ORF">MEDL_26006</name>
</gene>
<accession>A0A8S3S4U5</accession>
<dbReference type="EMBL" id="CAJPWZ010001283">
    <property type="protein sequence ID" value="CAG2211952.1"/>
    <property type="molecule type" value="Genomic_DNA"/>
</dbReference>
<evidence type="ECO:0000313" key="1">
    <source>
        <dbReference type="EMBL" id="CAG2211952.1"/>
    </source>
</evidence>
<protein>
    <submittedName>
        <fullName evidence="1">Uncharacterized protein</fullName>
    </submittedName>
</protein>
<dbReference type="OrthoDB" id="6084143at2759"/>
<dbReference type="Gene3D" id="2.60.40.10">
    <property type="entry name" value="Immunoglobulins"/>
    <property type="match status" value="1"/>
</dbReference>
<dbReference type="InterPro" id="IPR013783">
    <property type="entry name" value="Ig-like_fold"/>
</dbReference>
<organism evidence="1 2">
    <name type="scientific">Mytilus edulis</name>
    <name type="common">Blue mussel</name>
    <dbReference type="NCBI Taxonomy" id="6550"/>
    <lineage>
        <taxon>Eukaryota</taxon>
        <taxon>Metazoa</taxon>
        <taxon>Spiralia</taxon>
        <taxon>Lophotrochozoa</taxon>
        <taxon>Mollusca</taxon>
        <taxon>Bivalvia</taxon>
        <taxon>Autobranchia</taxon>
        <taxon>Pteriomorphia</taxon>
        <taxon>Mytilida</taxon>
        <taxon>Mytiloidea</taxon>
        <taxon>Mytilidae</taxon>
        <taxon>Mytilinae</taxon>
        <taxon>Mytilus</taxon>
    </lineage>
</organism>
<keyword evidence="2" id="KW-1185">Reference proteome</keyword>